<reference evidence="16 17" key="1">
    <citation type="submission" date="2020-06" db="EMBL/GenBank/DDBJ databases">
        <title>REHAB project genomes.</title>
        <authorList>
            <person name="Shaw L.P."/>
        </authorList>
    </citation>
    <scope>NUCLEOTIDE SEQUENCE [LARGE SCALE GENOMIC DNA]</scope>
    <source>
        <strain evidence="17">RHBSTW-00334</strain>
        <strain evidence="16">RHBSTW-00398</strain>
    </source>
</reference>
<evidence type="ECO:0000313" key="17">
    <source>
        <dbReference type="Proteomes" id="UP000512043"/>
    </source>
</evidence>
<dbReference type="RefSeq" id="WP_115259323.1">
    <property type="nucleotide sequence ID" value="NZ_CP038856.1"/>
</dbReference>
<evidence type="ECO:0000256" key="9">
    <source>
        <dbReference type="ARBA" id="ARBA00044762"/>
    </source>
</evidence>
<reference evidence="14" key="2">
    <citation type="journal article" date="2021" name="Microb. Genom.">
        <title>A genomic epidemiological study shows that prevalence of antimicrobial resistance in Enterobacterales is associated with the livestock host, as well as antimicrobial usage.</title>
        <authorList>
            <person name="AbuOun M."/>
            <person name="Jones H."/>
            <person name="Stubberfield E."/>
            <person name="Gilson D."/>
            <person name="Shaw L.P."/>
            <person name="Hubbard A.T.M."/>
            <person name="Chau K.K."/>
            <person name="Sebra R."/>
            <person name="Peto T.E.A."/>
            <person name="Crook D.W."/>
            <person name="Read D.S."/>
            <person name="Gweon H.S."/>
            <person name="Walker A.S."/>
            <person name="Stoesser N."/>
            <person name="Smith R.P."/>
            <person name="Anjum M.F."/>
            <person name="On Behalf Of The Rehab Consortium."/>
        </authorList>
    </citation>
    <scope>NUCLEOTIDE SEQUENCE</scope>
    <source>
        <strain evidence="15">RHBSTW-00334</strain>
        <strain evidence="14">RHBSTW-00398</strain>
    </source>
</reference>
<dbReference type="Proteomes" id="UP000512043">
    <property type="component" value="Chromosome"/>
</dbReference>
<dbReference type="Gene3D" id="3.20.20.60">
    <property type="entry name" value="Phosphoenolpyruvate-binding domains"/>
    <property type="match status" value="1"/>
</dbReference>
<organism evidence="14 16">
    <name type="scientific">Citrobacter freundii</name>
    <dbReference type="NCBI Taxonomy" id="546"/>
    <lineage>
        <taxon>Bacteria</taxon>
        <taxon>Pseudomonadati</taxon>
        <taxon>Pseudomonadota</taxon>
        <taxon>Gammaproteobacteria</taxon>
        <taxon>Enterobacterales</taxon>
        <taxon>Enterobacteriaceae</taxon>
        <taxon>Citrobacter</taxon>
        <taxon>Citrobacter freundii complex</taxon>
    </lineage>
</organism>
<evidence type="ECO:0000256" key="7">
    <source>
        <dbReference type="ARBA" id="ARBA00022842"/>
    </source>
</evidence>
<dbReference type="HAMAP" id="MF_01939">
    <property type="entry name" value="PrpB"/>
    <property type="match status" value="1"/>
</dbReference>
<comment type="function">
    <text evidence="13">Catalyzes the thermodynamically favored C-C bond cleavage of (2R,3S)-2-methylisocitrate to yield pyruvate and succinate.</text>
</comment>
<dbReference type="OrthoDB" id="9771433at2"/>
<evidence type="ECO:0000256" key="4">
    <source>
        <dbReference type="ARBA" id="ARBA00009282"/>
    </source>
</evidence>
<dbReference type="CDD" id="cd00377">
    <property type="entry name" value="ICL_PEPM"/>
    <property type="match status" value="1"/>
</dbReference>
<dbReference type="SUPFAM" id="SSF51621">
    <property type="entry name" value="Phosphoenolpyruvate/pyruvate domain"/>
    <property type="match status" value="1"/>
</dbReference>
<sequence>MSLHSPGLAFRAALTKENPLQIVGTINANHALLAQRAGYQAIYLSGGGVAAGSLGLPDLGISTLDDVLTDIRRITDVCPLPLLVDADIGFGSSAFNVARTVKSMIKAGAAALHIEDQIGAKRCGHRPNKAIVSKEEMVDRIRAAVDARTDPNFVVMARTDALAVEGLDAAIDRAQAYVEAGADMLFPEAITELAMYRQFADAVQVPILANITEFGATPLFTTDELRSANVAMALYPLSAFRAMNRAAEQVYNVLRQEGTQKNVIDIMQTRNELYESINYYQFEEKLDALYATKP</sequence>
<dbReference type="InterPro" id="IPR015813">
    <property type="entry name" value="Pyrv/PenolPyrv_kinase-like_dom"/>
</dbReference>
<comment type="function">
    <text evidence="12">Involved in the catabolism of short chain fatty acids (SCFA) via the 2-methylcitrate cycle (propionate degradation route). Catalyzes the thermodynamically favored C-C bond cleavage of (2R,3S)-2-methylisocitrate to yield pyruvate and succinate via an alpha-carboxy-carbanion intermediate.</text>
</comment>
<keyword evidence="8 12" id="KW-0456">Lyase</keyword>
<evidence type="ECO:0000313" key="14">
    <source>
        <dbReference type="EMBL" id="QLO12902.1"/>
    </source>
</evidence>
<name>A0A7H9FPA8_CITFR</name>
<evidence type="ECO:0000313" key="15">
    <source>
        <dbReference type="EMBL" id="QLY38262.1"/>
    </source>
</evidence>
<dbReference type="InterPro" id="IPR040442">
    <property type="entry name" value="Pyrv_kinase-like_dom_sf"/>
</dbReference>
<dbReference type="PROSITE" id="PS00161">
    <property type="entry name" value="ISOCITRATE_LYASE"/>
    <property type="match status" value="1"/>
</dbReference>
<dbReference type="EMBL" id="CP056597">
    <property type="protein sequence ID" value="QLY38262.1"/>
    <property type="molecule type" value="Genomic_DNA"/>
</dbReference>
<dbReference type="GO" id="GO:0019629">
    <property type="term" value="P:propionate catabolic process, 2-methylcitrate cycle"/>
    <property type="evidence" value="ECO:0007669"/>
    <property type="project" value="UniProtKB-UniRule"/>
</dbReference>
<feature type="binding site" evidence="12">
    <location>
        <position position="158"/>
    </location>
    <ligand>
        <name>substrate</name>
    </ligand>
</feature>
<comment type="subunit">
    <text evidence="9 12">Homotetramer; dimer of dimers.</text>
</comment>
<keyword evidence="7 12" id="KW-0460">Magnesium</keyword>
<feature type="binding site" evidence="12">
    <location>
        <position position="188"/>
    </location>
    <ligand>
        <name>substrate</name>
    </ligand>
</feature>
<evidence type="ECO:0000256" key="1">
    <source>
        <dbReference type="ARBA" id="ARBA00001050"/>
    </source>
</evidence>
<dbReference type="InterPro" id="IPR018523">
    <property type="entry name" value="Isocitrate_lyase_ph_CS"/>
</dbReference>
<dbReference type="InterPro" id="IPR039556">
    <property type="entry name" value="ICL/PEPM"/>
</dbReference>
<dbReference type="PANTHER" id="PTHR42905:SF5">
    <property type="entry name" value="CARBOXYVINYL-CARBOXYPHOSPHONATE PHOSPHORYLMUTASE, CHLOROPLASTIC"/>
    <property type="match status" value="1"/>
</dbReference>
<evidence type="ECO:0000256" key="8">
    <source>
        <dbReference type="ARBA" id="ARBA00023239"/>
    </source>
</evidence>
<feature type="binding site" evidence="12">
    <location>
        <begin position="123"/>
        <end position="124"/>
    </location>
    <ligand>
        <name>substrate</name>
    </ligand>
</feature>
<dbReference type="AlphaFoldDB" id="A0A7H9FPA8"/>
<comment type="cofactor">
    <cofactor evidence="2 12">
        <name>Mg(2+)</name>
        <dbReference type="ChEBI" id="CHEBI:18420"/>
    </cofactor>
</comment>
<dbReference type="Pfam" id="PF13714">
    <property type="entry name" value="PEP_mutase"/>
    <property type="match status" value="1"/>
</dbReference>
<feature type="binding site" evidence="12">
    <location>
        <position position="85"/>
    </location>
    <ligand>
        <name>Mg(2+)</name>
        <dbReference type="ChEBI" id="CHEBI:18420"/>
    </ligand>
</feature>
<dbReference type="PANTHER" id="PTHR42905">
    <property type="entry name" value="PHOSPHOENOLPYRUVATE CARBOXYLASE"/>
    <property type="match status" value="1"/>
</dbReference>
<protein>
    <recommendedName>
        <fullName evidence="11 12">2-methylisocitrate lyase</fullName>
        <shortName evidence="12">2-MIC</shortName>
        <shortName evidence="12">MICL</shortName>
        <ecNumber evidence="5 12">4.1.3.30</ecNumber>
    </recommendedName>
    <alternativeName>
        <fullName evidence="12">(2R,3S)-2-methylisocitrate lyase</fullName>
    </alternativeName>
</protein>
<keyword evidence="6 12" id="KW-0479">Metal-binding</keyword>
<dbReference type="EC" id="4.1.3.30" evidence="5 12"/>
<dbReference type="GO" id="GO:0046421">
    <property type="term" value="F:methylisocitrate lyase activity"/>
    <property type="evidence" value="ECO:0007669"/>
    <property type="project" value="UniProtKB-UniRule"/>
</dbReference>
<evidence type="ECO:0000256" key="11">
    <source>
        <dbReference type="ARBA" id="ARBA00073849"/>
    </source>
</evidence>
<dbReference type="FunFam" id="3.20.20.60:FF:000009">
    <property type="entry name" value="2-methylisocitrate lyase"/>
    <property type="match status" value="1"/>
</dbReference>
<dbReference type="Proteomes" id="UP000510650">
    <property type="component" value="Chromosome"/>
</dbReference>
<dbReference type="EMBL" id="CP055538">
    <property type="protein sequence ID" value="QLO12902.1"/>
    <property type="molecule type" value="Genomic_DNA"/>
</dbReference>
<proteinExistence type="inferred from homology"/>
<gene>
    <name evidence="12 14" type="primary">prpB</name>
    <name evidence="15" type="ORF">HV164_17790</name>
    <name evidence="14" type="ORF">HV183_05355</name>
</gene>
<dbReference type="GO" id="GO:0000287">
    <property type="term" value="F:magnesium ion binding"/>
    <property type="evidence" value="ECO:0007669"/>
    <property type="project" value="UniProtKB-UniRule"/>
</dbReference>
<comment type="catalytic activity">
    <reaction evidence="1 12 13">
        <text>(2S,3R)-3-hydroxybutane-1,2,3-tricarboxylate = pyruvate + succinate</text>
        <dbReference type="Rhea" id="RHEA:16809"/>
        <dbReference type="ChEBI" id="CHEBI:15361"/>
        <dbReference type="ChEBI" id="CHEBI:30031"/>
        <dbReference type="ChEBI" id="CHEBI:57429"/>
        <dbReference type="EC" id="4.1.3.30"/>
    </reaction>
</comment>
<feature type="binding site" evidence="12">
    <location>
        <position position="241"/>
    </location>
    <ligand>
        <name>substrate</name>
    </ligand>
</feature>
<evidence type="ECO:0000256" key="6">
    <source>
        <dbReference type="ARBA" id="ARBA00022723"/>
    </source>
</evidence>
<dbReference type="InterPro" id="IPR012695">
    <property type="entry name" value="PrpB"/>
</dbReference>
<feature type="binding site" evidence="12">
    <location>
        <position position="270"/>
    </location>
    <ligand>
        <name>substrate</name>
    </ligand>
</feature>
<evidence type="ECO:0000256" key="10">
    <source>
        <dbReference type="ARBA" id="ARBA00057039"/>
    </source>
</evidence>
<evidence type="ECO:0000256" key="13">
    <source>
        <dbReference type="RuleBase" id="RU361121"/>
    </source>
</evidence>
<feature type="binding site" evidence="12">
    <location>
        <begin position="45"/>
        <end position="47"/>
    </location>
    <ligand>
        <name>substrate</name>
    </ligand>
</feature>
<evidence type="ECO:0000256" key="3">
    <source>
        <dbReference type="ARBA" id="ARBA00005026"/>
    </source>
</evidence>
<feature type="binding site" evidence="12">
    <location>
        <position position="87"/>
    </location>
    <ligand>
        <name>Mg(2+)</name>
        <dbReference type="ChEBI" id="CHEBI:18420"/>
    </ligand>
</feature>
<evidence type="ECO:0000313" key="16">
    <source>
        <dbReference type="Proteomes" id="UP000510650"/>
    </source>
</evidence>
<evidence type="ECO:0000256" key="12">
    <source>
        <dbReference type="HAMAP-Rule" id="MF_01939"/>
    </source>
</evidence>
<comment type="pathway">
    <text evidence="3 12 13">Organic acid metabolism; propanoate degradation.</text>
</comment>
<dbReference type="NCBIfam" id="TIGR02317">
    <property type="entry name" value="prpB"/>
    <property type="match status" value="1"/>
</dbReference>
<evidence type="ECO:0000256" key="2">
    <source>
        <dbReference type="ARBA" id="ARBA00001946"/>
    </source>
</evidence>
<comment type="similarity">
    <text evidence="4 12 13">Belongs to the isocitrate lyase/PEP mutase superfamily. Methylisocitrate lyase family.</text>
</comment>
<comment type="function">
    <text evidence="10">Involved in the catabolism of short chain fatty acids (SCFA) via the 2-methylcitrate cycle I (propionate degradation route). Catalyzes the thermodynamically favored C-C bond cleavage of (2R,3S)-2-methylisocitrate to yield pyruvate and succinate via an alpha-carboxy-carbanion intermediate.</text>
</comment>
<evidence type="ECO:0000256" key="5">
    <source>
        <dbReference type="ARBA" id="ARBA00012260"/>
    </source>
</evidence>
<accession>A0A7H9FPA8</accession>
<dbReference type="NCBIfam" id="NF008455">
    <property type="entry name" value="PRK11320.1"/>
    <property type="match status" value="1"/>
</dbReference>
<feature type="binding site" evidence="12">
    <location>
        <begin position="210"/>
        <end position="212"/>
    </location>
    <ligand>
        <name>substrate</name>
    </ligand>
</feature>